<dbReference type="InterPro" id="IPR025398">
    <property type="entry name" value="DUF4371"/>
</dbReference>
<dbReference type="InterPro" id="IPR012337">
    <property type="entry name" value="RNaseH-like_sf"/>
</dbReference>
<keyword evidence="4" id="KW-1185">Reference proteome</keyword>
<dbReference type="Pfam" id="PF14291">
    <property type="entry name" value="DUF4371"/>
    <property type="match status" value="1"/>
</dbReference>
<sequence length="621" mass="71322">MQMSLTSLLNSERISEIEENRRHVKTLLKVVSFLCRQGLAFMGHKESETENKVNFLKMLETVCEEDPKLKERIRQYQNDLISVFSLRILRCIIKKAKEAGFTQSWLIKPRCFQLTILIRYGDCEDWKIKERAIGLHHLKDCSAENIANAILSLLSEQGFDLKYCVGQCYDSANVMNEYFFCTLLTIYCFISNSSVRYELFPETQRKLKQPVMCLERFIPTQWFCWFSVVSKILKNSEAVLIVLDEGIKDRAESIGIRAQMEQQCFIFFLYAMEQVLGITYSLSQQLQSKDIDFIVAGCLIKSTKEELARQKEKKALTLHLTDSVVFISVEQMERNTRSIYFNILDTVMHEFDCRFSEDQGDIMEATNDLKKTEVSFFYGQVLNPLVNKYQAFVNVDLLEKQLPLARNFLQLHMSFLDSLSLPVVAAQQFIKQNEADLEALSEILLSETKLVEKKGSSLLDSKSEWSALECKGGGNRIFPSKRVDQILKPMGRWEVGDGWCATDDVLKLQQILRETRQVWEATAKQRDCLQADIECATRERLQCRVKQQEADSEKGTVEARCADMMQQLATEVNRPYNDSSGGARRRPPSCSDQLTAAQPEDLGPSFSSKPPRPDPAARQRI</sequence>
<dbReference type="Proteomes" id="UP001159363">
    <property type="component" value="Chromosome 3"/>
</dbReference>
<name>A0ABQ9HXN4_9NEOP</name>
<dbReference type="PANTHER" id="PTHR45749:SF37">
    <property type="entry name" value="OS05G0311600 PROTEIN"/>
    <property type="match status" value="1"/>
</dbReference>
<evidence type="ECO:0000256" key="1">
    <source>
        <dbReference type="SAM" id="MobiDB-lite"/>
    </source>
</evidence>
<dbReference type="EMBL" id="JARBHB010000003">
    <property type="protein sequence ID" value="KAJ8889155.1"/>
    <property type="molecule type" value="Genomic_DNA"/>
</dbReference>
<evidence type="ECO:0000259" key="2">
    <source>
        <dbReference type="Pfam" id="PF14291"/>
    </source>
</evidence>
<dbReference type="SUPFAM" id="SSF53098">
    <property type="entry name" value="Ribonuclease H-like"/>
    <property type="match status" value="1"/>
</dbReference>
<organism evidence="3 4">
    <name type="scientific">Dryococelus australis</name>
    <dbReference type="NCBI Taxonomy" id="614101"/>
    <lineage>
        <taxon>Eukaryota</taxon>
        <taxon>Metazoa</taxon>
        <taxon>Ecdysozoa</taxon>
        <taxon>Arthropoda</taxon>
        <taxon>Hexapoda</taxon>
        <taxon>Insecta</taxon>
        <taxon>Pterygota</taxon>
        <taxon>Neoptera</taxon>
        <taxon>Polyneoptera</taxon>
        <taxon>Phasmatodea</taxon>
        <taxon>Verophasmatodea</taxon>
        <taxon>Anareolatae</taxon>
        <taxon>Phasmatidae</taxon>
        <taxon>Eurycanthinae</taxon>
        <taxon>Dryococelus</taxon>
    </lineage>
</organism>
<gene>
    <name evidence="3" type="ORF">PR048_008649</name>
</gene>
<feature type="domain" description="DUF4371" evidence="2">
    <location>
        <begin position="22"/>
        <end position="178"/>
    </location>
</feature>
<feature type="compositionally biased region" description="Basic and acidic residues" evidence="1">
    <location>
        <begin position="611"/>
        <end position="621"/>
    </location>
</feature>
<proteinExistence type="predicted"/>
<evidence type="ECO:0000313" key="3">
    <source>
        <dbReference type="EMBL" id="KAJ8889155.1"/>
    </source>
</evidence>
<protein>
    <recommendedName>
        <fullName evidence="2">DUF4371 domain-containing protein</fullName>
    </recommendedName>
</protein>
<dbReference type="PANTHER" id="PTHR45749">
    <property type="match status" value="1"/>
</dbReference>
<evidence type="ECO:0000313" key="4">
    <source>
        <dbReference type="Proteomes" id="UP001159363"/>
    </source>
</evidence>
<accession>A0ABQ9HXN4</accession>
<comment type="caution">
    <text evidence="3">The sequence shown here is derived from an EMBL/GenBank/DDBJ whole genome shotgun (WGS) entry which is preliminary data.</text>
</comment>
<reference evidence="3 4" key="1">
    <citation type="submission" date="2023-02" db="EMBL/GenBank/DDBJ databases">
        <title>LHISI_Scaffold_Assembly.</title>
        <authorList>
            <person name="Stuart O.P."/>
            <person name="Cleave R."/>
            <person name="Magrath M.J.L."/>
            <person name="Mikheyev A.S."/>
        </authorList>
    </citation>
    <scope>NUCLEOTIDE SEQUENCE [LARGE SCALE GENOMIC DNA]</scope>
    <source>
        <strain evidence="3">Daus_M_001</strain>
        <tissue evidence="3">Leg muscle</tissue>
    </source>
</reference>
<feature type="region of interest" description="Disordered" evidence="1">
    <location>
        <begin position="574"/>
        <end position="621"/>
    </location>
</feature>